<protein>
    <submittedName>
        <fullName evidence="2">RNA-directed DNA polymerase from mobile element jockey</fullName>
    </submittedName>
</protein>
<dbReference type="SUPFAM" id="SSF56219">
    <property type="entry name" value="DNase I-like"/>
    <property type="match status" value="1"/>
</dbReference>
<dbReference type="AlphaFoldDB" id="A0AAV4DR35"/>
<keyword evidence="2" id="KW-0808">Transferase</keyword>
<dbReference type="EMBL" id="BLXT01008216">
    <property type="protein sequence ID" value="GFO46768.1"/>
    <property type="molecule type" value="Genomic_DNA"/>
</dbReference>
<keyword evidence="2" id="KW-0548">Nucleotidyltransferase</keyword>
<comment type="caution">
    <text evidence="2">The sequence shown here is derived from an EMBL/GenBank/DDBJ whole genome shotgun (WGS) entry which is preliminary data.</text>
</comment>
<keyword evidence="3" id="KW-1185">Reference proteome</keyword>
<evidence type="ECO:0000259" key="1">
    <source>
        <dbReference type="Pfam" id="PF14529"/>
    </source>
</evidence>
<name>A0AAV4DR35_9GAST</name>
<dbReference type="Gene3D" id="3.60.10.10">
    <property type="entry name" value="Endonuclease/exonuclease/phosphatase"/>
    <property type="match status" value="1"/>
</dbReference>
<sequence>MQPAARLAKFWKNKPSSLTKLKMTIRLTLSKPGGSLSTFLHAAAATSKISLEKTLTVCSLYLPPNTPVSKLSLAELFEQLSKPSLMLGDFNAHYPAWEDSCLKRSWLKMIILTL</sequence>
<feature type="domain" description="Endonuclease/exonuclease/phosphatase" evidence="1">
    <location>
        <begin position="56"/>
        <end position="99"/>
    </location>
</feature>
<organism evidence="2 3">
    <name type="scientific">Plakobranchus ocellatus</name>
    <dbReference type="NCBI Taxonomy" id="259542"/>
    <lineage>
        <taxon>Eukaryota</taxon>
        <taxon>Metazoa</taxon>
        <taxon>Spiralia</taxon>
        <taxon>Lophotrochozoa</taxon>
        <taxon>Mollusca</taxon>
        <taxon>Gastropoda</taxon>
        <taxon>Heterobranchia</taxon>
        <taxon>Euthyneura</taxon>
        <taxon>Panpulmonata</taxon>
        <taxon>Sacoglossa</taxon>
        <taxon>Placobranchoidea</taxon>
        <taxon>Plakobranchidae</taxon>
        <taxon>Plakobranchus</taxon>
    </lineage>
</organism>
<dbReference type="InterPro" id="IPR005135">
    <property type="entry name" value="Endo/exonuclease/phosphatase"/>
</dbReference>
<dbReference type="Pfam" id="PF14529">
    <property type="entry name" value="Exo_endo_phos_2"/>
    <property type="match status" value="1"/>
</dbReference>
<dbReference type="Proteomes" id="UP000735302">
    <property type="component" value="Unassembled WGS sequence"/>
</dbReference>
<keyword evidence="2" id="KW-0695">RNA-directed DNA polymerase</keyword>
<evidence type="ECO:0000313" key="3">
    <source>
        <dbReference type="Proteomes" id="UP000735302"/>
    </source>
</evidence>
<dbReference type="GO" id="GO:0003964">
    <property type="term" value="F:RNA-directed DNA polymerase activity"/>
    <property type="evidence" value="ECO:0007669"/>
    <property type="project" value="UniProtKB-KW"/>
</dbReference>
<accession>A0AAV4DR35</accession>
<dbReference type="InterPro" id="IPR036691">
    <property type="entry name" value="Endo/exonu/phosph_ase_sf"/>
</dbReference>
<evidence type="ECO:0000313" key="2">
    <source>
        <dbReference type="EMBL" id="GFO46768.1"/>
    </source>
</evidence>
<gene>
    <name evidence="2" type="ORF">PoB_007327300</name>
</gene>
<reference evidence="2 3" key="1">
    <citation type="journal article" date="2021" name="Elife">
        <title>Chloroplast acquisition without the gene transfer in kleptoplastic sea slugs, Plakobranchus ocellatus.</title>
        <authorList>
            <person name="Maeda T."/>
            <person name="Takahashi S."/>
            <person name="Yoshida T."/>
            <person name="Shimamura S."/>
            <person name="Takaki Y."/>
            <person name="Nagai Y."/>
            <person name="Toyoda A."/>
            <person name="Suzuki Y."/>
            <person name="Arimoto A."/>
            <person name="Ishii H."/>
            <person name="Satoh N."/>
            <person name="Nishiyama T."/>
            <person name="Hasebe M."/>
            <person name="Maruyama T."/>
            <person name="Minagawa J."/>
            <person name="Obokata J."/>
            <person name="Shigenobu S."/>
        </authorList>
    </citation>
    <scope>NUCLEOTIDE SEQUENCE [LARGE SCALE GENOMIC DNA]</scope>
</reference>
<proteinExistence type="predicted"/>